<dbReference type="Gene3D" id="3.40.50.300">
    <property type="entry name" value="P-loop containing nucleotide triphosphate hydrolases"/>
    <property type="match status" value="1"/>
</dbReference>
<reference evidence="2" key="1">
    <citation type="journal article" date="2019" name="Int. J. Syst. Evol. Microbiol.">
        <title>The Global Catalogue of Microorganisms (GCM) 10K type strain sequencing project: providing services to taxonomists for standard genome sequencing and annotation.</title>
        <authorList>
            <consortium name="The Broad Institute Genomics Platform"/>
            <consortium name="The Broad Institute Genome Sequencing Center for Infectious Disease"/>
            <person name="Wu L."/>
            <person name="Ma J."/>
        </authorList>
    </citation>
    <scope>NUCLEOTIDE SEQUENCE [LARGE SCALE GENOMIC DNA]</scope>
    <source>
        <strain evidence="2">JCM 3325</strain>
    </source>
</reference>
<organism evidence="1 2">
    <name type="scientific">Actinomadura vinacea</name>
    <dbReference type="NCBI Taxonomy" id="115336"/>
    <lineage>
        <taxon>Bacteria</taxon>
        <taxon>Bacillati</taxon>
        <taxon>Actinomycetota</taxon>
        <taxon>Actinomycetes</taxon>
        <taxon>Streptosporangiales</taxon>
        <taxon>Thermomonosporaceae</taxon>
        <taxon>Actinomadura</taxon>
    </lineage>
</organism>
<dbReference type="PANTHER" id="PTHR37807">
    <property type="entry name" value="OS07G0160300 PROTEIN"/>
    <property type="match status" value="1"/>
</dbReference>
<dbReference type="EMBL" id="BAAARW010000003">
    <property type="protein sequence ID" value="GAA2403744.1"/>
    <property type="molecule type" value="Genomic_DNA"/>
</dbReference>
<proteinExistence type="predicted"/>
<protein>
    <submittedName>
        <fullName evidence="1">AAA family ATPase</fullName>
    </submittedName>
</protein>
<name>A0ABP5VHZ5_9ACTN</name>
<dbReference type="Proteomes" id="UP001501231">
    <property type="component" value="Unassembled WGS sequence"/>
</dbReference>
<evidence type="ECO:0000313" key="1">
    <source>
        <dbReference type="EMBL" id="GAA2403744.1"/>
    </source>
</evidence>
<gene>
    <name evidence="1" type="ORF">GCM10010191_09190</name>
</gene>
<evidence type="ECO:0000313" key="2">
    <source>
        <dbReference type="Proteomes" id="UP001501231"/>
    </source>
</evidence>
<comment type="caution">
    <text evidence="1">The sequence shown here is derived from an EMBL/GenBank/DDBJ whole genome shotgun (WGS) entry which is preliminary data.</text>
</comment>
<dbReference type="RefSeq" id="WP_344587167.1">
    <property type="nucleotide sequence ID" value="NZ_BAAARW010000003.1"/>
</dbReference>
<keyword evidence="2" id="KW-1185">Reference proteome</keyword>
<accession>A0ABP5VHZ5</accession>
<dbReference type="PANTHER" id="PTHR37807:SF3">
    <property type="entry name" value="OS07G0160300 PROTEIN"/>
    <property type="match status" value="1"/>
</dbReference>
<dbReference type="Pfam" id="PF13671">
    <property type="entry name" value="AAA_33"/>
    <property type="match status" value="1"/>
</dbReference>
<sequence>MPGPALLVNGIPGAGKTTLARALSQRLGLPLISKDVIKEAHADVLGCQPGDGGSQRAWSRKLGVAASETMWSLLGDSPCGAVLESVWSAESAPFVLAGLRRVGAEWPMEIWCQVPAATARARFEQRGSDRHAIHGQTDAAWQDDWAKAQPLGQFPLLRVDTTRPVALASVIAWISQNRAE</sequence>
<dbReference type="InterPro" id="IPR027417">
    <property type="entry name" value="P-loop_NTPase"/>
</dbReference>
<dbReference type="SUPFAM" id="SSF52540">
    <property type="entry name" value="P-loop containing nucleoside triphosphate hydrolases"/>
    <property type="match status" value="1"/>
</dbReference>